<dbReference type="Pfam" id="PF05970">
    <property type="entry name" value="PIF1"/>
    <property type="match status" value="1"/>
</dbReference>
<dbReference type="EMBL" id="JAERQG010000002">
    <property type="protein sequence ID" value="MBL0765583.1"/>
    <property type="molecule type" value="Genomic_DNA"/>
</dbReference>
<sequence length="732" mass="83201">MSIEITETAELAIKYVNNTNRHIFLTGKAGSGKTTLLRHIIQHTFKNVAITAPTGIAAINAQGVTLHSLLQLPFGTFLPADLPVDNYNQQQLHTPKSFLSQFKMYANKRAIIQQIELLVIDEVSMLRADILDCADLILRTVKKDPRPFGGTQLLFIGDMNQLPPVIKENEKAYLNQFYQNAYFFEAKALEHSPLVYIALDKIYRQEDKDFLEILNSLRNDNLNDTQIEQLNSHYINDLSKTNTDGYIYITTHNRKADQINKKELDKIANKEKAFDAVIDGDFPENSYPVAEQLSFKEGAQVMFIKNDPSGDGLYYNGKIGTIETIDSDTITVKTENPQQLITVERYEWVNKKYSLDKSNNELKEKEVGTFEQFPLKLAWAITVHKSQGLTFEKAILDLSDSFAAGQMYVALSRLTSLEGLILSEPIPQRSFGKDDILNQFSASAPDKQALDQHLRSDEKQYLLEFSKETYELEPLYRKASYLLKDVHNSGEKSPLKAFETWIREQHAAIQELEKVAKNFQYAIHGYMQEDKYLATMNERITKASGYFIPKLKEAEDSFRTKLSTIGYDKVPKPFLKSLEDFKEMLRAKVILINTNQLFVSAKAKGETLDKATLDQHAIYKKAHKKTEKKGDKTPTAEITYNLYKQGKSISHIASERALTEGTILGHLTKYIQSGELDATKFVDHTKLSQISIVIETIGGGTLTDIKSKLGDEFTYDDIKVALAHYKFQKEKK</sequence>
<evidence type="ECO:0000313" key="2">
    <source>
        <dbReference type="EMBL" id="MBL0765583.1"/>
    </source>
</evidence>
<gene>
    <name evidence="2" type="ORF">JKP34_09990</name>
</gene>
<dbReference type="RefSeq" id="WP_201920496.1">
    <property type="nucleotide sequence ID" value="NZ_JAERQG010000002.1"/>
</dbReference>
<dbReference type="PANTHER" id="PTHR47642">
    <property type="entry name" value="ATP-DEPENDENT DNA HELICASE"/>
    <property type="match status" value="1"/>
</dbReference>
<reference evidence="2" key="1">
    <citation type="submission" date="2021-01" db="EMBL/GenBank/DDBJ databases">
        <title>Marivirga sp. nov., isolated from intertidal surface sediments.</title>
        <authorList>
            <person name="Zhang M."/>
        </authorList>
    </citation>
    <scope>NUCLEOTIDE SEQUENCE</scope>
    <source>
        <strain evidence="2">SM1354</strain>
    </source>
</reference>
<evidence type="ECO:0000313" key="3">
    <source>
        <dbReference type="Proteomes" id="UP000642920"/>
    </source>
</evidence>
<keyword evidence="3" id="KW-1185">Reference proteome</keyword>
<dbReference type="PANTHER" id="PTHR47642:SF5">
    <property type="entry name" value="ATP-DEPENDENT DNA HELICASE"/>
    <property type="match status" value="1"/>
</dbReference>
<evidence type="ECO:0000259" key="1">
    <source>
        <dbReference type="SMART" id="SM00382"/>
    </source>
</evidence>
<dbReference type="GO" id="GO:0003678">
    <property type="term" value="F:DNA helicase activity"/>
    <property type="evidence" value="ECO:0007669"/>
    <property type="project" value="InterPro"/>
</dbReference>
<dbReference type="FunFam" id="3.40.50.300:FF:001498">
    <property type="entry name" value="ATP-dependent DNA helicase"/>
    <property type="match status" value="1"/>
</dbReference>
<protein>
    <submittedName>
        <fullName evidence="2">Helix-turn-helix domain-containing protein</fullName>
    </submittedName>
</protein>
<dbReference type="InterPro" id="IPR003593">
    <property type="entry name" value="AAA+_ATPase"/>
</dbReference>
<dbReference type="InterPro" id="IPR029491">
    <property type="entry name" value="Helicase_HTH"/>
</dbReference>
<dbReference type="Pfam" id="PF14493">
    <property type="entry name" value="HTH_40"/>
    <property type="match status" value="1"/>
</dbReference>
<dbReference type="InterPro" id="IPR027417">
    <property type="entry name" value="P-loop_NTPase"/>
</dbReference>
<feature type="domain" description="AAA+ ATPase" evidence="1">
    <location>
        <begin position="19"/>
        <end position="284"/>
    </location>
</feature>
<name>A0A937AL67_9BACT</name>
<dbReference type="AlphaFoldDB" id="A0A937AL67"/>
<accession>A0A937AL67</accession>
<dbReference type="GO" id="GO:0000723">
    <property type="term" value="P:telomere maintenance"/>
    <property type="evidence" value="ECO:0007669"/>
    <property type="project" value="InterPro"/>
</dbReference>
<dbReference type="SMART" id="SM00382">
    <property type="entry name" value="AAA"/>
    <property type="match status" value="1"/>
</dbReference>
<organism evidence="2 3">
    <name type="scientific">Marivirga atlantica</name>
    <dbReference type="NCBI Taxonomy" id="1548457"/>
    <lineage>
        <taxon>Bacteria</taxon>
        <taxon>Pseudomonadati</taxon>
        <taxon>Bacteroidota</taxon>
        <taxon>Cytophagia</taxon>
        <taxon>Cytophagales</taxon>
        <taxon>Marivirgaceae</taxon>
        <taxon>Marivirga</taxon>
    </lineage>
</organism>
<dbReference type="Gene3D" id="3.40.50.300">
    <property type="entry name" value="P-loop containing nucleotide triphosphate hydrolases"/>
    <property type="match status" value="2"/>
</dbReference>
<dbReference type="InterPro" id="IPR010285">
    <property type="entry name" value="DNA_helicase_pif1-like_DEAD"/>
</dbReference>
<dbReference type="InterPro" id="IPR051055">
    <property type="entry name" value="PIF1_helicase"/>
</dbReference>
<dbReference type="CDD" id="cd18809">
    <property type="entry name" value="SF1_C_RecD"/>
    <property type="match status" value="1"/>
</dbReference>
<dbReference type="Proteomes" id="UP000642920">
    <property type="component" value="Unassembled WGS sequence"/>
</dbReference>
<dbReference type="GO" id="GO:0006281">
    <property type="term" value="P:DNA repair"/>
    <property type="evidence" value="ECO:0007669"/>
    <property type="project" value="InterPro"/>
</dbReference>
<comment type="caution">
    <text evidence="2">The sequence shown here is derived from an EMBL/GenBank/DDBJ whole genome shotgun (WGS) entry which is preliminary data.</text>
</comment>
<dbReference type="SUPFAM" id="SSF52540">
    <property type="entry name" value="P-loop containing nucleoside triphosphate hydrolases"/>
    <property type="match status" value="2"/>
</dbReference>
<proteinExistence type="predicted"/>